<organism evidence="2 3">
    <name type="scientific">Rhamnella rubrinervis</name>
    <dbReference type="NCBI Taxonomy" id="2594499"/>
    <lineage>
        <taxon>Eukaryota</taxon>
        <taxon>Viridiplantae</taxon>
        <taxon>Streptophyta</taxon>
        <taxon>Embryophyta</taxon>
        <taxon>Tracheophyta</taxon>
        <taxon>Spermatophyta</taxon>
        <taxon>Magnoliopsida</taxon>
        <taxon>eudicotyledons</taxon>
        <taxon>Gunneridae</taxon>
        <taxon>Pentapetalae</taxon>
        <taxon>rosids</taxon>
        <taxon>fabids</taxon>
        <taxon>Rosales</taxon>
        <taxon>Rhamnaceae</taxon>
        <taxon>rhamnoid group</taxon>
        <taxon>Rhamneae</taxon>
        <taxon>Rhamnella</taxon>
    </lineage>
</organism>
<dbReference type="Proteomes" id="UP000796880">
    <property type="component" value="Unassembled WGS sequence"/>
</dbReference>
<comment type="caution">
    <text evidence="2">The sequence shown here is derived from an EMBL/GenBank/DDBJ whole genome shotgun (WGS) entry which is preliminary data.</text>
</comment>
<reference evidence="2" key="1">
    <citation type="submission" date="2020-03" db="EMBL/GenBank/DDBJ databases">
        <title>A high-quality chromosome-level genome assembly of a woody plant with both climbing and erect habits, Rhamnella rubrinervis.</title>
        <authorList>
            <person name="Lu Z."/>
            <person name="Yang Y."/>
            <person name="Zhu X."/>
            <person name="Sun Y."/>
        </authorList>
    </citation>
    <scope>NUCLEOTIDE SEQUENCE</scope>
    <source>
        <strain evidence="2">BYM</strain>
        <tissue evidence="2">Leaf</tissue>
    </source>
</reference>
<evidence type="ECO:0000256" key="1">
    <source>
        <dbReference type="SAM" id="Phobius"/>
    </source>
</evidence>
<gene>
    <name evidence="2" type="ORF">FNV43_RR22722</name>
</gene>
<feature type="transmembrane region" description="Helical" evidence="1">
    <location>
        <begin position="66"/>
        <end position="84"/>
    </location>
</feature>
<protein>
    <submittedName>
        <fullName evidence="2">Uncharacterized protein</fullName>
    </submittedName>
</protein>
<dbReference type="AlphaFoldDB" id="A0A8K0DVS4"/>
<keyword evidence="1" id="KW-0472">Membrane</keyword>
<name>A0A8K0DVS4_9ROSA</name>
<evidence type="ECO:0000313" key="2">
    <source>
        <dbReference type="EMBL" id="KAF3435631.1"/>
    </source>
</evidence>
<keyword evidence="3" id="KW-1185">Reference proteome</keyword>
<keyword evidence="1" id="KW-1133">Transmembrane helix</keyword>
<keyword evidence="1" id="KW-0812">Transmembrane</keyword>
<dbReference type="EMBL" id="VOIH02000010">
    <property type="protein sequence ID" value="KAF3435631.1"/>
    <property type="molecule type" value="Genomic_DNA"/>
</dbReference>
<accession>A0A8K0DVS4</accession>
<sequence length="104" mass="12050">MSTVPSSVSGHHAISVVVSDEEPDNVDPRVRLVWARRKRGRQPLLASRRWKKNVILYTATRKLLKWWPFILFIPAVSFLVFGAWRTFGSDHRRPALSQMRALNL</sequence>
<proteinExistence type="predicted"/>
<evidence type="ECO:0000313" key="3">
    <source>
        <dbReference type="Proteomes" id="UP000796880"/>
    </source>
</evidence>